<dbReference type="Pfam" id="PF04832">
    <property type="entry name" value="SOUL"/>
    <property type="match status" value="1"/>
</dbReference>
<evidence type="ECO:0000313" key="1">
    <source>
        <dbReference type="EMBL" id="SVB06610.1"/>
    </source>
</evidence>
<proteinExistence type="predicted"/>
<dbReference type="SUPFAM" id="SSF55136">
    <property type="entry name" value="Probable bacterial effector-binding domain"/>
    <property type="match status" value="1"/>
</dbReference>
<dbReference type="Gene3D" id="3.20.80.10">
    <property type="entry name" value="Regulatory factor, effector binding domain"/>
    <property type="match status" value="1"/>
</dbReference>
<gene>
    <name evidence="1" type="ORF">METZ01_LOCUS159464</name>
</gene>
<dbReference type="AlphaFoldDB" id="A0A382AYH6"/>
<reference evidence="1" key="1">
    <citation type="submission" date="2018-05" db="EMBL/GenBank/DDBJ databases">
        <authorList>
            <person name="Lanie J.A."/>
            <person name="Ng W.-L."/>
            <person name="Kazmierczak K.M."/>
            <person name="Andrzejewski T.M."/>
            <person name="Davidsen T.M."/>
            <person name="Wayne K.J."/>
            <person name="Tettelin H."/>
            <person name="Glass J.I."/>
            <person name="Rusch D."/>
            <person name="Podicherti R."/>
            <person name="Tsui H.-C.T."/>
            <person name="Winkler M.E."/>
        </authorList>
    </citation>
    <scope>NUCLEOTIDE SEQUENCE</scope>
</reference>
<evidence type="ECO:0008006" key="2">
    <source>
        <dbReference type="Google" id="ProtNLM"/>
    </source>
</evidence>
<organism evidence="1">
    <name type="scientific">marine metagenome</name>
    <dbReference type="NCBI Taxonomy" id="408172"/>
    <lineage>
        <taxon>unclassified sequences</taxon>
        <taxon>metagenomes</taxon>
        <taxon>ecological metagenomes</taxon>
    </lineage>
</organism>
<dbReference type="InterPro" id="IPR011256">
    <property type="entry name" value="Reg_factor_effector_dom_sf"/>
</dbReference>
<sequence>MPIETPQYKLIKKKGNFEIRSYDEMVVARTSVNSDYKESTLTGFRRIASYIFGGNDKEMKIAMTAPVISDCPSEGLKSYNISFVMPKEHSMEDLPKANTSQVSIQKESLGEVAVLSFGGWATEARSLNYQKKLLELINKQGLRYKGGFMIAQYNSPWTLPPFRKNEVMVRILNTT</sequence>
<dbReference type="EMBL" id="UINC01027411">
    <property type="protein sequence ID" value="SVB06610.1"/>
    <property type="molecule type" value="Genomic_DNA"/>
</dbReference>
<dbReference type="PANTHER" id="PTHR11220">
    <property type="entry name" value="HEME-BINDING PROTEIN-RELATED"/>
    <property type="match status" value="1"/>
</dbReference>
<name>A0A382AYH6_9ZZZZ</name>
<accession>A0A382AYH6</accession>
<protein>
    <recommendedName>
        <fullName evidence="2">Heme-binding protein</fullName>
    </recommendedName>
</protein>
<dbReference type="InterPro" id="IPR006917">
    <property type="entry name" value="SOUL_heme-bd"/>
</dbReference>
<dbReference type="PANTHER" id="PTHR11220:SF58">
    <property type="entry name" value="SOUL HEME-BINDING FAMILY PROTEIN"/>
    <property type="match status" value="1"/>
</dbReference>